<evidence type="ECO:0000313" key="3">
    <source>
        <dbReference type="Proteomes" id="UP000750711"/>
    </source>
</evidence>
<evidence type="ECO:0000313" key="2">
    <source>
        <dbReference type="EMBL" id="KAH0562296.1"/>
    </source>
</evidence>
<feature type="compositionally biased region" description="Acidic residues" evidence="1">
    <location>
        <begin position="27"/>
        <end position="37"/>
    </location>
</feature>
<accession>A0A9P8LDY4</accession>
<comment type="caution">
    <text evidence="2">The sequence shown here is derived from an EMBL/GenBank/DDBJ whole genome shotgun (WGS) entry which is preliminary data.</text>
</comment>
<dbReference type="EMBL" id="JAGHQM010000375">
    <property type="protein sequence ID" value="KAH0562296.1"/>
    <property type="molecule type" value="Genomic_DNA"/>
</dbReference>
<reference evidence="2" key="1">
    <citation type="submission" date="2021-03" db="EMBL/GenBank/DDBJ databases">
        <title>Comparative genomics and phylogenomic investigation of the class Geoglossomycetes provide insights into ecological specialization and systematics.</title>
        <authorList>
            <person name="Melie T."/>
            <person name="Pirro S."/>
            <person name="Miller A.N."/>
            <person name="Quandt A."/>
        </authorList>
    </citation>
    <scope>NUCLEOTIDE SEQUENCE</scope>
    <source>
        <strain evidence="2">CAQ_001_2017</strain>
    </source>
</reference>
<feature type="region of interest" description="Disordered" evidence="1">
    <location>
        <begin position="53"/>
        <end position="243"/>
    </location>
</feature>
<feature type="region of interest" description="Disordered" evidence="1">
    <location>
        <begin position="1"/>
        <end position="40"/>
    </location>
</feature>
<feature type="compositionally biased region" description="Basic and acidic residues" evidence="1">
    <location>
        <begin position="62"/>
        <end position="85"/>
    </location>
</feature>
<dbReference type="Proteomes" id="UP000750711">
    <property type="component" value="Unassembled WGS sequence"/>
</dbReference>
<feature type="compositionally biased region" description="Polar residues" evidence="1">
    <location>
        <begin position="116"/>
        <end position="127"/>
    </location>
</feature>
<evidence type="ECO:0000256" key="1">
    <source>
        <dbReference type="SAM" id="MobiDB-lite"/>
    </source>
</evidence>
<keyword evidence="3" id="KW-1185">Reference proteome</keyword>
<proteinExistence type="predicted"/>
<name>A0A9P8LDY4_9PEZI</name>
<feature type="compositionally biased region" description="Polar residues" evidence="1">
    <location>
        <begin position="162"/>
        <end position="187"/>
    </location>
</feature>
<dbReference type="AlphaFoldDB" id="A0A9P8LDY4"/>
<feature type="compositionally biased region" description="Basic and acidic residues" evidence="1">
    <location>
        <begin position="1"/>
        <end position="10"/>
    </location>
</feature>
<protein>
    <submittedName>
        <fullName evidence="2">Uncharacterized protein</fullName>
    </submittedName>
</protein>
<sequence>MTVADGDRGYRPGIRGTGTVYSGSDKENDDENDDDNCDLPTIGKLLFTKLQEQGFAAADPNPGHRERGVEEAAADERAGSIDHHGSALGGNSGGSTEDPIVLQGDGDSRAFEAEVNDNSLRVESATTPGAGLFDSPETAVDSTTLAPPCRSNGCHDSPETAPRSQLVEQGASTSNSLHPHTPSSRLSSEPLHDSISVEGSRRARSEATTSSSSPPPHHARASPETQLSQEGHLHTGRGVADEHELVDHALDTLLIDEGARKQQEVE</sequence>
<organism evidence="2 3">
    <name type="scientific">Trichoglossum hirsutum</name>
    <dbReference type="NCBI Taxonomy" id="265104"/>
    <lineage>
        <taxon>Eukaryota</taxon>
        <taxon>Fungi</taxon>
        <taxon>Dikarya</taxon>
        <taxon>Ascomycota</taxon>
        <taxon>Pezizomycotina</taxon>
        <taxon>Geoglossomycetes</taxon>
        <taxon>Geoglossales</taxon>
        <taxon>Geoglossaceae</taxon>
        <taxon>Trichoglossum</taxon>
    </lineage>
</organism>
<gene>
    <name evidence="2" type="ORF">GP486_003014</name>
</gene>